<dbReference type="AlphaFoldDB" id="A0A242WGY7"/>
<organism evidence="1 2">
    <name type="scientific">Bacillus thuringiensis serovar mexicanensis</name>
    <dbReference type="NCBI Taxonomy" id="180868"/>
    <lineage>
        <taxon>Bacteria</taxon>
        <taxon>Bacillati</taxon>
        <taxon>Bacillota</taxon>
        <taxon>Bacilli</taxon>
        <taxon>Bacillales</taxon>
        <taxon>Bacillaceae</taxon>
        <taxon>Bacillus</taxon>
        <taxon>Bacillus cereus group</taxon>
    </lineage>
</organism>
<dbReference type="PIRSF" id="PIRSF022704">
    <property type="entry name" value="UCP022704"/>
    <property type="match status" value="1"/>
</dbReference>
<dbReference type="SUPFAM" id="SSF49899">
    <property type="entry name" value="Concanavalin A-like lectins/glucanases"/>
    <property type="match status" value="1"/>
</dbReference>
<reference evidence="1 2" key="1">
    <citation type="submission" date="2016-10" db="EMBL/GenBank/DDBJ databases">
        <title>Comparative genomics of Bacillus thuringiensis reveals a path to pathogens against multiple invertebrate hosts.</title>
        <authorList>
            <person name="Zheng J."/>
            <person name="Gao Q."/>
            <person name="Liu H."/>
            <person name="Peng D."/>
            <person name="Ruan L."/>
            <person name="Sun M."/>
        </authorList>
    </citation>
    <scope>NUCLEOTIDE SEQUENCE [LARGE SCALE GENOMIC DNA]</scope>
    <source>
        <strain evidence="1">BGSC 4AC1</strain>
    </source>
</reference>
<sequence length="209" mass="24483">MCIQMLYYGGTMKISHIPEHIEQLTIMNVPEYYKLNNNHALIVRSKAETDFWLKTHYGFQVMNGHVFYTETMTDFQAEVQLRMNPNSKFDQAGLFVMISEKCWLKTSLEYIPDGPSHLGAVVTNNGYSDWSTQDFPTELANEQLRFRIVRKRGDYTIYVKKIHQWEQIRIAHLMEDIGNKPIKIGFYTCSPSKNNGFETEFLEFTTENI</sequence>
<comment type="caution">
    <text evidence="1">The sequence shown here is derived from an EMBL/GenBank/DDBJ whole genome shotgun (WGS) entry which is preliminary data.</text>
</comment>
<dbReference type="InterPro" id="IPR015987">
    <property type="entry name" value="UCP022704"/>
</dbReference>
<dbReference type="EMBL" id="NFCF01000035">
    <property type="protein sequence ID" value="OTW54704.1"/>
    <property type="molecule type" value="Genomic_DNA"/>
</dbReference>
<accession>A0A242WGY7</accession>
<dbReference type="Pfam" id="PF07081">
    <property type="entry name" value="DUF1349"/>
    <property type="match status" value="1"/>
</dbReference>
<dbReference type="InterPro" id="IPR013320">
    <property type="entry name" value="ConA-like_dom_sf"/>
</dbReference>
<protein>
    <recommendedName>
        <fullName evidence="3">DUF1349 domain-containing protein</fullName>
    </recommendedName>
</protein>
<dbReference type="InterPro" id="IPR009784">
    <property type="entry name" value="DUF1349"/>
</dbReference>
<gene>
    <name evidence="1" type="ORF">BK699_03000</name>
</gene>
<evidence type="ECO:0000313" key="1">
    <source>
        <dbReference type="EMBL" id="OTW54704.1"/>
    </source>
</evidence>
<evidence type="ECO:0000313" key="2">
    <source>
        <dbReference type="Proteomes" id="UP000195152"/>
    </source>
</evidence>
<dbReference type="PANTHER" id="PTHR35332">
    <property type="entry name" value="REGULATION OF ENOLASE PROTEIN 1"/>
    <property type="match status" value="1"/>
</dbReference>
<dbReference type="Proteomes" id="UP000195152">
    <property type="component" value="Unassembled WGS sequence"/>
</dbReference>
<dbReference type="PANTHER" id="PTHR35332:SF2">
    <property type="entry name" value="REGULATION OF ENOLASE PROTEIN 1"/>
    <property type="match status" value="1"/>
</dbReference>
<dbReference type="Gene3D" id="2.60.120.200">
    <property type="match status" value="1"/>
</dbReference>
<evidence type="ECO:0008006" key="3">
    <source>
        <dbReference type="Google" id="ProtNLM"/>
    </source>
</evidence>
<proteinExistence type="predicted"/>
<name>A0A242WGY7_BACTU</name>